<reference evidence="1 2" key="1">
    <citation type="submission" date="2016-10" db="EMBL/GenBank/DDBJ databases">
        <authorList>
            <person name="de Groot N.N."/>
        </authorList>
    </citation>
    <scope>NUCLEOTIDE SEQUENCE [LARGE SCALE GENOMIC DNA]</scope>
    <source>
        <strain evidence="1 2">CGMCC 1.8712</strain>
    </source>
</reference>
<evidence type="ECO:0000313" key="1">
    <source>
        <dbReference type="EMBL" id="SDZ79914.1"/>
    </source>
</evidence>
<name>A0A1H3W0D8_9EURY</name>
<keyword evidence="2" id="KW-1185">Reference proteome</keyword>
<dbReference type="AlphaFoldDB" id="A0A1H3W0D8"/>
<accession>A0A1H3W0D8</accession>
<proteinExistence type="predicted"/>
<gene>
    <name evidence="1" type="ORF">SAMN04488065_0402</name>
</gene>
<protein>
    <submittedName>
        <fullName evidence="1">Uncharacterized protein</fullName>
    </submittedName>
</protein>
<dbReference type="EMBL" id="FNQT01000001">
    <property type="protein sequence ID" value="SDZ79914.1"/>
    <property type="molecule type" value="Genomic_DNA"/>
</dbReference>
<sequence length="218" mass="22646">MNRRQFVASLGVLAGGGAATMGTGAFDSVESQRNVDVAVAGDASAYLGIQPTDGKNGNYVDTTSDDALAIDLTGSNKNRGDGIASGQGLNANATTSIADVFEIKNQGMHTLEVAASPLTYGDVAINGTDFPEDLEGALVVLLVPDNPDENVDVEWGTKIVDLPWLGETEVKFPTGFIAVKNLSPGQKLKFSLLGIVLPESSIGSTSINDRLNIAAHKV</sequence>
<evidence type="ECO:0000313" key="2">
    <source>
        <dbReference type="Proteomes" id="UP000236755"/>
    </source>
</evidence>
<dbReference type="STRING" id="555874.SAMN04488065_0402"/>
<dbReference type="Proteomes" id="UP000236755">
    <property type="component" value="Unassembled WGS sequence"/>
</dbReference>
<organism evidence="1 2">
    <name type="scientific">Haloplanus vescus</name>
    <dbReference type="NCBI Taxonomy" id="555874"/>
    <lineage>
        <taxon>Archaea</taxon>
        <taxon>Methanobacteriati</taxon>
        <taxon>Methanobacteriota</taxon>
        <taxon>Stenosarchaea group</taxon>
        <taxon>Halobacteria</taxon>
        <taxon>Halobacteriales</taxon>
        <taxon>Haloferacaceae</taxon>
        <taxon>Haloplanus</taxon>
    </lineage>
</organism>